<evidence type="ECO:0000313" key="7">
    <source>
        <dbReference type="Proteomes" id="UP000316726"/>
    </source>
</evidence>
<sequence length="699" mass="77215">MERAARARRWGPKGAVLRDRPALRGNGLARASQAEAKTWKEGYWGTTARQQNGEGRGGRPGVDASVGATTKGRDAEQGRQKEGTSVTKTVVTDVVAPRQAPGGGGLRSSLLLGVAVGVAASSFLKLKSKAKEKHNRMHYLSTSPGDSAVLSVPQPSTPAQSVEFALNSNSGVRLDEIEEDIDRLYAGLEKMVEESRKTNQRVNRAVATSSGQSEKVDTERLERDLSIVNEEQRNSRQLLSELERKLEEVSRGATEQENKMDSHVEKTTEGFQDAIEALGIMKEKIENFESKLEQLEHWGSGSTDTTMDTIAERLDEVEKERWVYLESAAEQTKRIDEFGRVLEDLSDKSSFLSDEVKQLKLSTEETKGIARESGGILRDILSREVSASARRDPNLPDLGEAPAGVNDAAGLGDQGKEETTAMELEVASIKEALESTQQGMRRLEKELSEVRGSVQTMVDTNRFSIFLRKFYIALQKHLEENALSLQDVFSKYDRDKDGSLAGGELVRMLEDLLPDSREDERKSLVFFLDPLAEGRIHYGKVLQNTSNVSGKSGGFHTVKFTMKYFTPPNQHIRICGAHEDLGWWSVLEAPRLYEVEHGSWEATLSLPGSTLYEYKYVVCDNDEALEWLPGSNLVLELPPGQPLETRVNGNGSSARKEIVVKDKWNAHPSGEPLSSTVNTRSNILRMLSAVGSPQDLSSP</sequence>
<evidence type="ECO:0000256" key="2">
    <source>
        <dbReference type="SAM" id="Coils"/>
    </source>
</evidence>
<gene>
    <name evidence="6" type="ORF">A3770_04p30340</name>
</gene>
<dbReference type="PANTHER" id="PTHR15048:SF0">
    <property type="entry name" value="STARCH-BINDING DOMAIN-CONTAINING PROTEIN 1"/>
    <property type="match status" value="1"/>
</dbReference>
<dbReference type="GO" id="GO:0005509">
    <property type="term" value="F:calcium ion binding"/>
    <property type="evidence" value="ECO:0007669"/>
    <property type="project" value="InterPro"/>
</dbReference>
<dbReference type="PROSITE" id="PS50222">
    <property type="entry name" value="EF_HAND_2"/>
    <property type="match status" value="1"/>
</dbReference>
<dbReference type="InterPro" id="IPR013783">
    <property type="entry name" value="Ig-like_fold"/>
</dbReference>
<dbReference type="Gene3D" id="2.60.40.10">
    <property type="entry name" value="Immunoglobulins"/>
    <property type="match status" value="1"/>
</dbReference>
<dbReference type="SUPFAM" id="SSF49452">
    <property type="entry name" value="Starch-binding domain-like"/>
    <property type="match status" value="1"/>
</dbReference>
<keyword evidence="1" id="KW-0106">Calcium</keyword>
<proteinExistence type="predicted"/>
<dbReference type="Gene3D" id="1.10.238.10">
    <property type="entry name" value="EF-hand"/>
    <property type="match status" value="1"/>
</dbReference>
<evidence type="ECO:0000259" key="5">
    <source>
        <dbReference type="PROSITE" id="PS51166"/>
    </source>
</evidence>
<keyword evidence="2" id="KW-0175">Coiled coil</keyword>
<dbReference type="GO" id="GO:2001070">
    <property type="term" value="F:starch binding"/>
    <property type="evidence" value="ECO:0007669"/>
    <property type="project" value="InterPro"/>
</dbReference>
<evidence type="ECO:0000313" key="6">
    <source>
        <dbReference type="EMBL" id="QDZ20516.1"/>
    </source>
</evidence>
<feature type="region of interest" description="Disordered" evidence="3">
    <location>
        <begin position="388"/>
        <end position="417"/>
    </location>
</feature>
<evidence type="ECO:0000256" key="3">
    <source>
        <dbReference type="SAM" id="MobiDB-lite"/>
    </source>
</evidence>
<evidence type="ECO:0008006" key="8">
    <source>
        <dbReference type="Google" id="ProtNLM"/>
    </source>
</evidence>
<protein>
    <recommendedName>
        <fullName evidence="8">Calmodulin</fullName>
    </recommendedName>
</protein>
<organism evidence="6 7">
    <name type="scientific">Chloropicon primus</name>
    <dbReference type="NCBI Taxonomy" id="1764295"/>
    <lineage>
        <taxon>Eukaryota</taxon>
        <taxon>Viridiplantae</taxon>
        <taxon>Chlorophyta</taxon>
        <taxon>Chloropicophyceae</taxon>
        <taxon>Chloropicales</taxon>
        <taxon>Chloropicaceae</taxon>
        <taxon>Chloropicon</taxon>
    </lineage>
</organism>
<dbReference type="InterPro" id="IPR002048">
    <property type="entry name" value="EF_hand_dom"/>
</dbReference>
<keyword evidence="7" id="KW-1185">Reference proteome</keyword>
<feature type="region of interest" description="Disordered" evidence="3">
    <location>
        <begin position="1"/>
        <end position="88"/>
    </location>
</feature>
<evidence type="ECO:0000259" key="4">
    <source>
        <dbReference type="PROSITE" id="PS50222"/>
    </source>
</evidence>
<dbReference type="PROSITE" id="PS00018">
    <property type="entry name" value="EF_HAND_1"/>
    <property type="match status" value="1"/>
</dbReference>
<dbReference type="PROSITE" id="PS51166">
    <property type="entry name" value="CBM20"/>
    <property type="match status" value="1"/>
</dbReference>
<dbReference type="STRING" id="1764295.A0A5B8MJ39"/>
<evidence type="ECO:0000256" key="1">
    <source>
        <dbReference type="ARBA" id="ARBA00022837"/>
    </source>
</evidence>
<dbReference type="EMBL" id="CP031037">
    <property type="protein sequence ID" value="QDZ20516.1"/>
    <property type="molecule type" value="Genomic_DNA"/>
</dbReference>
<dbReference type="InterPro" id="IPR013784">
    <property type="entry name" value="Carb-bd-like_fold"/>
</dbReference>
<reference evidence="6 7" key="1">
    <citation type="submission" date="2018-07" db="EMBL/GenBank/DDBJ databases">
        <title>The complete nuclear genome of the prasinophyte Chloropicon primus (CCMP1205).</title>
        <authorList>
            <person name="Pombert J.-F."/>
            <person name="Otis C."/>
            <person name="Turmel M."/>
            <person name="Lemieux C."/>
        </authorList>
    </citation>
    <scope>NUCLEOTIDE SEQUENCE [LARGE SCALE GENOMIC DNA]</scope>
    <source>
        <strain evidence="6 7">CCMP1205</strain>
    </source>
</reference>
<dbReference type="Proteomes" id="UP000316726">
    <property type="component" value="Chromosome 4"/>
</dbReference>
<feature type="coiled-coil region" evidence="2">
    <location>
        <begin position="225"/>
        <end position="259"/>
    </location>
</feature>
<dbReference type="PANTHER" id="PTHR15048">
    <property type="entry name" value="STARCH-BINDING DOMAIN-CONTAINING PROTEIN 1"/>
    <property type="match status" value="1"/>
</dbReference>
<accession>A0A5B8MJ39</accession>
<feature type="compositionally biased region" description="Basic residues" evidence="3">
    <location>
        <begin position="1"/>
        <end position="11"/>
    </location>
</feature>
<feature type="coiled-coil region" evidence="2">
    <location>
        <begin position="426"/>
        <end position="453"/>
    </location>
</feature>
<feature type="compositionally biased region" description="Polar residues" evidence="3">
    <location>
        <begin position="200"/>
        <end position="213"/>
    </location>
</feature>
<dbReference type="SMART" id="SM01065">
    <property type="entry name" value="CBM_2"/>
    <property type="match status" value="1"/>
</dbReference>
<feature type="compositionally biased region" description="Basic and acidic residues" evidence="3">
    <location>
        <begin position="71"/>
        <end position="82"/>
    </location>
</feature>
<dbReference type="SUPFAM" id="SSF47473">
    <property type="entry name" value="EF-hand"/>
    <property type="match status" value="1"/>
</dbReference>
<dbReference type="Pfam" id="PF00686">
    <property type="entry name" value="CBM_20"/>
    <property type="match status" value="1"/>
</dbReference>
<dbReference type="InterPro" id="IPR011992">
    <property type="entry name" value="EF-hand-dom_pair"/>
</dbReference>
<dbReference type="OrthoDB" id="550577at2759"/>
<feature type="region of interest" description="Disordered" evidence="3">
    <location>
        <begin position="199"/>
        <end position="218"/>
    </location>
</feature>
<dbReference type="AlphaFoldDB" id="A0A5B8MJ39"/>
<name>A0A5B8MJ39_9CHLO</name>
<dbReference type="InterPro" id="IPR018247">
    <property type="entry name" value="EF_Hand_1_Ca_BS"/>
</dbReference>
<feature type="domain" description="CBM20" evidence="5">
    <location>
        <begin position="550"/>
        <end position="666"/>
    </location>
</feature>
<dbReference type="InterPro" id="IPR002044">
    <property type="entry name" value="CBM20"/>
</dbReference>
<feature type="domain" description="EF-hand" evidence="4">
    <location>
        <begin position="480"/>
        <end position="515"/>
    </location>
</feature>
<dbReference type="GO" id="GO:0016020">
    <property type="term" value="C:membrane"/>
    <property type="evidence" value="ECO:0007669"/>
    <property type="project" value="TreeGrafter"/>
</dbReference>